<gene>
    <name evidence="6" type="ORF">CDO51_01290</name>
</gene>
<dbReference type="OrthoDB" id="9787346at2"/>
<dbReference type="GO" id="GO:0005385">
    <property type="term" value="F:zinc ion transmembrane transporter activity"/>
    <property type="evidence" value="ECO:0007669"/>
    <property type="project" value="TreeGrafter"/>
</dbReference>
<dbReference type="Proteomes" id="UP000214588">
    <property type="component" value="Unassembled WGS sequence"/>
</dbReference>
<comment type="subcellular location">
    <subcellularLocation>
        <location evidence="1">Membrane</location>
        <topology evidence="1">Multi-pass membrane protein</topology>
    </subcellularLocation>
</comment>
<feature type="transmembrane region" description="Helical" evidence="5">
    <location>
        <begin position="31"/>
        <end position="52"/>
    </location>
</feature>
<protein>
    <submittedName>
        <fullName evidence="6">Zinc/iron permease</fullName>
    </submittedName>
</protein>
<dbReference type="PANTHER" id="PTHR11040:SF205">
    <property type="entry name" value="ZINC TRANSPORTER ZUPT"/>
    <property type="match status" value="1"/>
</dbReference>
<keyword evidence="3 5" id="KW-1133">Transmembrane helix</keyword>
<organism evidence="6 7">
    <name type="scientific">Natranaerobius trueperi</name>
    <dbReference type="NCBI Taxonomy" id="759412"/>
    <lineage>
        <taxon>Bacteria</taxon>
        <taxon>Bacillati</taxon>
        <taxon>Bacillota</taxon>
        <taxon>Clostridia</taxon>
        <taxon>Natranaerobiales</taxon>
        <taxon>Natranaerobiaceae</taxon>
        <taxon>Natranaerobius</taxon>
    </lineage>
</organism>
<comment type="caution">
    <text evidence="6">The sequence shown here is derived from an EMBL/GenBank/DDBJ whole genome shotgun (WGS) entry which is preliminary data.</text>
</comment>
<keyword evidence="4 5" id="KW-0472">Membrane</keyword>
<name>A0A226C065_9FIRM</name>
<accession>A0A226C065</accession>
<feature type="transmembrane region" description="Helical" evidence="5">
    <location>
        <begin position="58"/>
        <end position="78"/>
    </location>
</feature>
<feature type="transmembrane region" description="Helical" evidence="5">
    <location>
        <begin position="189"/>
        <end position="207"/>
    </location>
</feature>
<dbReference type="RefSeq" id="WP_089022492.1">
    <property type="nucleotide sequence ID" value="NZ_NIQC01000002.1"/>
</dbReference>
<evidence type="ECO:0000256" key="4">
    <source>
        <dbReference type="ARBA" id="ARBA00023136"/>
    </source>
</evidence>
<sequence>MQTVIYSTIAGLSTLLGTLIVLISGIPSNRVLSILLGFAGGVMLSVSTFELLPESLKLSSIVLTIPGFLLGGSVMWIIDKLINQIISIVATEQEQLLKTGYLVVLGIGLHNLPEGLAIGTGIEASPAVSLAIAISLGLHNIPEGMASAGPLQGANMSKLSIIGLVTLAGLMTPLGTIIGMISIGITPNLVGSSLSFAAGAMIYLAINELIPNAQEFSKTFANIGVFIGIVIGNIIVM</sequence>
<reference evidence="6 7" key="1">
    <citation type="submission" date="2017-06" db="EMBL/GenBank/DDBJ databases">
        <title>Draft Genome Sequence of Natranaerobius trueperi halophilic, alkalithermophilic bacteria from soda lakes.</title>
        <authorList>
            <person name="Zhao B."/>
        </authorList>
    </citation>
    <scope>NUCLEOTIDE SEQUENCE [LARGE SCALE GENOMIC DNA]</scope>
    <source>
        <strain evidence="6 7">DSM 18760</strain>
    </source>
</reference>
<evidence type="ECO:0000313" key="7">
    <source>
        <dbReference type="Proteomes" id="UP000214588"/>
    </source>
</evidence>
<evidence type="ECO:0000256" key="5">
    <source>
        <dbReference type="SAM" id="Phobius"/>
    </source>
</evidence>
<dbReference type="GO" id="GO:0016020">
    <property type="term" value="C:membrane"/>
    <property type="evidence" value="ECO:0007669"/>
    <property type="project" value="UniProtKB-SubCell"/>
</dbReference>
<evidence type="ECO:0000256" key="3">
    <source>
        <dbReference type="ARBA" id="ARBA00022989"/>
    </source>
</evidence>
<dbReference type="InterPro" id="IPR003689">
    <property type="entry name" value="ZIP"/>
</dbReference>
<feature type="transmembrane region" description="Helical" evidence="5">
    <location>
        <begin position="161"/>
        <end position="183"/>
    </location>
</feature>
<feature type="transmembrane region" description="Helical" evidence="5">
    <location>
        <begin position="6"/>
        <end position="24"/>
    </location>
</feature>
<dbReference type="EMBL" id="NIQC01000002">
    <property type="protein sequence ID" value="OWZ84688.1"/>
    <property type="molecule type" value="Genomic_DNA"/>
</dbReference>
<dbReference type="PANTHER" id="PTHR11040">
    <property type="entry name" value="ZINC/IRON TRANSPORTER"/>
    <property type="match status" value="1"/>
</dbReference>
<evidence type="ECO:0000256" key="1">
    <source>
        <dbReference type="ARBA" id="ARBA00004141"/>
    </source>
</evidence>
<proteinExistence type="predicted"/>
<dbReference type="AlphaFoldDB" id="A0A226C065"/>
<evidence type="ECO:0000256" key="2">
    <source>
        <dbReference type="ARBA" id="ARBA00022692"/>
    </source>
</evidence>
<dbReference type="Pfam" id="PF02535">
    <property type="entry name" value="Zip"/>
    <property type="match status" value="1"/>
</dbReference>
<feature type="transmembrane region" description="Helical" evidence="5">
    <location>
        <begin position="219"/>
        <end position="236"/>
    </location>
</feature>
<keyword evidence="2 5" id="KW-0812">Transmembrane</keyword>
<keyword evidence="7" id="KW-1185">Reference proteome</keyword>
<evidence type="ECO:0000313" key="6">
    <source>
        <dbReference type="EMBL" id="OWZ84688.1"/>
    </source>
</evidence>